<proteinExistence type="predicted"/>
<sequence>MLLLGCKTAIEKIAAFLLVLSERLRSDVLCLPMTRLDISDHLGLTIEPFPAR</sequence>
<keyword evidence="2" id="KW-1185">Reference proteome</keyword>
<dbReference type="Proteomes" id="UP001589795">
    <property type="component" value="Unassembled WGS sequence"/>
</dbReference>
<evidence type="ECO:0000313" key="2">
    <source>
        <dbReference type="Proteomes" id="UP001589795"/>
    </source>
</evidence>
<name>A0ABV6CJZ8_9RHOB</name>
<dbReference type="InterPro" id="IPR036388">
    <property type="entry name" value="WH-like_DNA-bd_sf"/>
</dbReference>
<dbReference type="RefSeq" id="WP_265508153.1">
    <property type="nucleotide sequence ID" value="NZ_JAOTBE010000059.1"/>
</dbReference>
<protein>
    <submittedName>
        <fullName evidence="1">Helix-turn-helix domain-containing protein</fullName>
    </submittedName>
</protein>
<accession>A0ABV6CJZ8</accession>
<dbReference type="Gene3D" id="1.10.10.10">
    <property type="entry name" value="Winged helix-like DNA-binding domain superfamily/Winged helix DNA-binding domain"/>
    <property type="match status" value="1"/>
</dbReference>
<dbReference type="EMBL" id="JBHLWQ010000048">
    <property type="protein sequence ID" value="MFC0199566.1"/>
    <property type="molecule type" value="Genomic_DNA"/>
</dbReference>
<evidence type="ECO:0000313" key="1">
    <source>
        <dbReference type="EMBL" id="MFC0199566.1"/>
    </source>
</evidence>
<reference evidence="1 2" key="1">
    <citation type="submission" date="2024-09" db="EMBL/GenBank/DDBJ databases">
        <authorList>
            <person name="Sun Q."/>
            <person name="Mori K."/>
        </authorList>
    </citation>
    <scope>NUCLEOTIDE SEQUENCE [LARGE SCALE GENOMIC DNA]</scope>
    <source>
        <strain evidence="1 2">CCM 7904</strain>
    </source>
</reference>
<comment type="caution">
    <text evidence="1">The sequence shown here is derived from an EMBL/GenBank/DDBJ whole genome shotgun (WGS) entry which is preliminary data.</text>
</comment>
<gene>
    <name evidence="1" type="ORF">ACFFIZ_04375</name>
</gene>
<organism evidence="1 2">
    <name type="scientific">Paracoccus rhizosphaerae</name>
    <dbReference type="NCBI Taxonomy" id="1133347"/>
    <lineage>
        <taxon>Bacteria</taxon>
        <taxon>Pseudomonadati</taxon>
        <taxon>Pseudomonadota</taxon>
        <taxon>Alphaproteobacteria</taxon>
        <taxon>Rhodobacterales</taxon>
        <taxon>Paracoccaceae</taxon>
        <taxon>Paracoccus</taxon>
    </lineage>
</organism>